<evidence type="ECO:0000313" key="2">
    <source>
        <dbReference type="Proteomes" id="UP000596074"/>
    </source>
</evidence>
<protein>
    <submittedName>
        <fullName evidence="1">Uncharacterized protein</fullName>
    </submittedName>
</protein>
<sequence length="92" mass="10197">MLMRLGAIVFALPGILLLVLYGLELSAITQCQELGLNYDVITQQCSPDEQPFNTFYMRNSTLVNGMMLLSLAGALALSWGMLVRGMAQQRRD</sequence>
<organism evidence="1 2">
    <name type="scientific">Venatoribacter cucullus</name>
    <dbReference type="NCBI Taxonomy" id="2661630"/>
    <lineage>
        <taxon>Bacteria</taxon>
        <taxon>Pseudomonadati</taxon>
        <taxon>Pseudomonadota</taxon>
        <taxon>Gammaproteobacteria</taxon>
        <taxon>Oceanospirillales</taxon>
        <taxon>Oceanospirillaceae</taxon>
        <taxon>Venatoribacter</taxon>
    </lineage>
</organism>
<dbReference type="EMBL" id="CP046056">
    <property type="protein sequence ID" value="QQD23383.1"/>
    <property type="molecule type" value="Genomic_DNA"/>
</dbReference>
<dbReference type="RefSeq" id="WP_228345908.1">
    <property type="nucleotide sequence ID" value="NZ_CP045550.1"/>
</dbReference>
<reference evidence="1 2" key="1">
    <citation type="submission" date="2019-11" db="EMBL/GenBank/DDBJ databases">
        <title>Venatorbacter sp. nov. a predator of Campylobacter and other Gram-negative bacteria.</title>
        <authorList>
            <person name="Saeedi A."/>
            <person name="Cummings N.J."/>
            <person name="Connerton I.F."/>
            <person name="Connerton P.L."/>
        </authorList>
    </citation>
    <scope>NUCLEOTIDE SEQUENCE [LARGE SCALE GENOMIC DNA]</scope>
    <source>
        <strain evidence="1">XL5</strain>
    </source>
</reference>
<evidence type="ECO:0000313" key="1">
    <source>
        <dbReference type="EMBL" id="QQD23383.1"/>
    </source>
</evidence>
<proteinExistence type="predicted"/>
<dbReference type="AlphaFoldDB" id="A0A9E8FJD5"/>
<name>A0A9E8FJD5_9GAMM</name>
<dbReference type="Proteomes" id="UP000596074">
    <property type="component" value="Chromosome"/>
</dbReference>
<keyword evidence="2" id="KW-1185">Reference proteome</keyword>
<accession>A0A9E8FJD5</accession>
<dbReference type="KEGG" id="vcw:GJQ55_02315"/>
<gene>
    <name evidence="1" type="ORF">GJQ55_02315</name>
</gene>